<protein>
    <submittedName>
        <fullName evidence="1">Uncharacterized protein</fullName>
    </submittedName>
</protein>
<proteinExistence type="predicted"/>
<geneLocation type="mitochondrion" evidence="1"/>
<organism evidence="1">
    <name type="scientific">Utricularia reniformis</name>
    <dbReference type="NCBI Taxonomy" id="192314"/>
    <lineage>
        <taxon>Eukaryota</taxon>
        <taxon>Viridiplantae</taxon>
        <taxon>Streptophyta</taxon>
        <taxon>Embryophyta</taxon>
        <taxon>Tracheophyta</taxon>
        <taxon>Spermatophyta</taxon>
        <taxon>Magnoliopsida</taxon>
        <taxon>eudicotyledons</taxon>
        <taxon>Gunneridae</taxon>
        <taxon>Pentapetalae</taxon>
        <taxon>asterids</taxon>
        <taxon>lamiids</taxon>
        <taxon>Lamiales</taxon>
        <taxon>Lentibulariaceae</taxon>
        <taxon>Utricularia</taxon>
    </lineage>
</organism>
<name>A0A1Y0B2W4_9LAMI</name>
<dbReference type="EMBL" id="KY774314">
    <property type="protein sequence ID" value="ART31776.1"/>
    <property type="molecule type" value="Genomic_DNA"/>
</dbReference>
<reference evidence="1" key="1">
    <citation type="submission" date="2017-03" db="EMBL/GenBank/DDBJ databases">
        <title>The mitochondrial genome of the carnivorous plant Utricularia reniformis (Lentibulariaceae): structure, comparative analysis and evolutionary landmarks.</title>
        <authorList>
            <person name="Silva S.R."/>
            <person name="Alvarenga D.O."/>
            <person name="Michael T.P."/>
            <person name="Miranda V.F.O."/>
            <person name="Varani A.M."/>
        </authorList>
    </citation>
    <scope>NUCLEOTIDE SEQUENCE</scope>
</reference>
<gene>
    <name evidence="1" type="ORF">AEK19_MT1593</name>
</gene>
<keyword evidence="1" id="KW-0496">Mitochondrion</keyword>
<sequence>MAHATMPSTRLEAGMIPYSLYPVLCSSGSLSV</sequence>
<evidence type="ECO:0000313" key="1">
    <source>
        <dbReference type="EMBL" id="ART31776.1"/>
    </source>
</evidence>
<accession>A0A1Y0B2W4</accession>
<dbReference type="AlphaFoldDB" id="A0A1Y0B2W4"/>